<dbReference type="eggNOG" id="COG0438">
    <property type="taxonomic scope" value="Bacteria"/>
</dbReference>
<proteinExistence type="predicted"/>
<dbReference type="GO" id="GO:0016757">
    <property type="term" value="F:glycosyltransferase activity"/>
    <property type="evidence" value="ECO:0007669"/>
    <property type="project" value="InterPro"/>
</dbReference>
<organism evidence="2 3">
    <name type="scientific">Mangrovimonas yunxiaonensis</name>
    <dbReference type="NCBI Taxonomy" id="1197477"/>
    <lineage>
        <taxon>Bacteria</taxon>
        <taxon>Pseudomonadati</taxon>
        <taxon>Bacteroidota</taxon>
        <taxon>Flavobacteriia</taxon>
        <taxon>Flavobacteriales</taxon>
        <taxon>Flavobacteriaceae</taxon>
        <taxon>Mangrovimonas</taxon>
    </lineage>
</organism>
<name>A0A084TKJ9_9FLAO</name>
<feature type="domain" description="Glycosyl transferase family 1" evidence="1">
    <location>
        <begin position="197"/>
        <end position="342"/>
    </location>
</feature>
<dbReference type="AlphaFoldDB" id="A0A084TKJ9"/>
<evidence type="ECO:0000259" key="1">
    <source>
        <dbReference type="Pfam" id="PF00534"/>
    </source>
</evidence>
<sequence>MKAKVTLVVDWLDKYGGAERVLTSLNSIFGFKSCYTLINVMQEKDLKKIFPNTKEITIKETVLKKTGKYFRYFFLTFPTLIKTLKIKNEVDIIISSSHATAKGIKKANKNQLHISYFQARNLKYIWSEYRLYFRWVSCFLYPFIKVMRKADIKSAQEPDYIISNSKFVQKWVYDTYSRESEVIYPPVDLSLFALHIKKKDFYVAVGRIEPYKRFDIIIDAFSKLPNKKLLVVGDGSQLRELKKKATPNIEFTGFTEAHKVYEYIKEAKGFVHAGVEDFGIAPIEAQACGTPVIAYGFGGVLETVINNKTGVFFSQQSSEVLIKSIQKFEKINFNYVDVRKNALRFSIERFEEEIKNFIEEKYKNKIKNEYGG</sequence>
<keyword evidence="3" id="KW-1185">Reference proteome</keyword>
<dbReference type="PANTHER" id="PTHR45947:SF3">
    <property type="entry name" value="SULFOQUINOVOSYL TRANSFERASE SQD2"/>
    <property type="match status" value="1"/>
</dbReference>
<evidence type="ECO:0000313" key="3">
    <source>
        <dbReference type="Proteomes" id="UP000028521"/>
    </source>
</evidence>
<reference evidence="2 3" key="1">
    <citation type="journal article" date="2014" name="Genome Announc.">
        <title>Draft Genome Sequence of the Algicidal Bacterium Mangrovimonas yunxiaonensis Strain LY01.</title>
        <authorList>
            <person name="Li Y."/>
            <person name="Zhu H."/>
            <person name="Li C."/>
            <person name="Zhang H."/>
            <person name="Chen Z."/>
            <person name="Zheng W."/>
            <person name="Xu H."/>
            <person name="Zheng T."/>
        </authorList>
    </citation>
    <scope>NUCLEOTIDE SEQUENCE [LARGE SCALE GENOMIC DNA]</scope>
    <source>
        <strain evidence="2 3">LY01</strain>
    </source>
</reference>
<dbReference type="PANTHER" id="PTHR45947">
    <property type="entry name" value="SULFOQUINOVOSYL TRANSFERASE SQD2"/>
    <property type="match status" value="1"/>
</dbReference>
<dbReference type="RefSeq" id="WP_036120136.1">
    <property type="nucleotide sequence ID" value="NZ_BMET01000001.1"/>
</dbReference>
<dbReference type="Pfam" id="PF00534">
    <property type="entry name" value="Glycos_transf_1"/>
    <property type="match status" value="1"/>
</dbReference>
<dbReference type="STRING" id="1197477.IA57_05235"/>
<protein>
    <submittedName>
        <fullName evidence="2">Glycosyl transferase family 1</fullName>
    </submittedName>
</protein>
<dbReference type="InterPro" id="IPR050194">
    <property type="entry name" value="Glycosyltransferase_grp1"/>
</dbReference>
<dbReference type="Proteomes" id="UP000028521">
    <property type="component" value="Unassembled WGS sequence"/>
</dbReference>
<accession>A0A084TKJ9</accession>
<dbReference type="OrthoDB" id="9768685at2"/>
<reference evidence="3" key="2">
    <citation type="submission" date="2014-07" db="EMBL/GenBank/DDBJ databases">
        <title>Genome sequence of Mangrovimonas yunxiaonensis.</title>
        <authorList>
            <person name="Li Y."/>
            <person name="Zheng T."/>
        </authorList>
    </citation>
    <scope>NUCLEOTIDE SEQUENCE [LARGE SCALE GENOMIC DNA]</scope>
    <source>
        <strain evidence="3">LY01</strain>
    </source>
</reference>
<keyword evidence="2" id="KW-0808">Transferase</keyword>
<comment type="caution">
    <text evidence="2">The sequence shown here is derived from an EMBL/GenBank/DDBJ whole genome shotgun (WGS) entry which is preliminary data.</text>
</comment>
<dbReference type="SUPFAM" id="SSF53756">
    <property type="entry name" value="UDP-Glycosyltransferase/glycogen phosphorylase"/>
    <property type="match status" value="1"/>
</dbReference>
<evidence type="ECO:0000313" key="2">
    <source>
        <dbReference type="EMBL" id="KFB01235.1"/>
    </source>
</evidence>
<gene>
    <name evidence="2" type="ORF">IA57_05235</name>
</gene>
<dbReference type="Gene3D" id="3.40.50.2000">
    <property type="entry name" value="Glycogen Phosphorylase B"/>
    <property type="match status" value="1"/>
</dbReference>
<dbReference type="EMBL" id="JPFK01000005">
    <property type="protein sequence ID" value="KFB01235.1"/>
    <property type="molecule type" value="Genomic_DNA"/>
</dbReference>
<dbReference type="InterPro" id="IPR001296">
    <property type="entry name" value="Glyco_trans_1"/>
</dbReference>